<proteinExistence type="predicted"/>
<reference evidence="2 3" key="2">
    <citation type="submission" date="2018-11" db="EMBL/GenBank/DDBJ databases">
        <authorList>
            <consortium name="Pathogen Informatics"/>
        </authorList>
    </citation>
    <scope>NUCLEOTIDE SEQUENCE [LARGE SCALE GENOMIC DNA]</scope>
    <source>
        <strain evidence="2">Dakar</strain>
        <strain evidence="3">Dakar, Senegal</strain>
    </source>
</reference>
<evidence type="ECO:0000313" key="2">
    <source>
        <dbReference type="EMBL" id="VDO81532.1"/>
    </source>
</evidence>
<organism evidence="4">
    <name type="scientific">Schistosoma curassoni</name>
    <dbReference type="NCBI Taxonomy" id="6186"/>
    <lineage>
        <taxon>Eukaryota</taxon>
        <taxon>Metazoa</taxon>
        <taxon>Spiralia</taxon>
        <taxon>Lophotrochozoa</taxon>
        <taxon>Platyhelminthes</taxon>
        <taxon>Trematoda</taxon>
        <taxon>Digenea</taxon>
        <taxon>Strigeidida</taxon>
        <taxon>Schistosomatoidea</taxon>
        <taxon>Schistosomatidae</taxon>
        <taxon>Schistosoma</taxon>
    </lineage>
</organism>
<dbReference type="Proteomes" id="UP000279833">
    <property type="component" value="Unassembled WGS sequence"/>
</dbReference>
<reference evidence="4" key="1">
    <citation type="submission" date="2016-06" db="UniProtKB">
        <authorList>
            <consortium name="WormBaseParasite"/>
        </authorList>
    </citation>
    <scope>IDENTIFICATION</scope>
</reference>
<keyword evidence="1" id="KW-0732">Signal</keyword>
<feature type="chain" id="PRO_5043140592" evidence="1">
    <location>
        <begin position="17"/>
        <end position="41"/>
    </location>
</feature>
<gene>
    <name evidence="2" type="ORF">SCUD_LOCUS3393</name>
</gene>
<evidence type="ECO:0000256" key="1">
    <source>
        <dbReference type="SAM" id="SignalP"/>
    </source>
</evidence>
<sequence length="41" mass="4868">MEQLVNILFLLNLSLKHMLIQIQVYDSLIVNEQLQVLSIHY</sequence>
<dbReference type="AlphaFoldDB" id="A0A183JL12"/>
<keyword evidence="3" id="KW-1185">Reference proteome</keyword>
<accession>A0A183JL12</accession>
<dbReference type="EMBL" id="UZAK01003812">
    <property type="protein sequence ID" value="VDO81532.1"/>
    <property type="molecule type" value="Genomic_DNA"/>
</dbReference>
<feature type="signal peptide" evidence="1">
    <location>
        <begin position="1"/>
        <end position="16"/>
    </location>
</feature>
<protein>
    <submittedName>
        <fullName evidence="2 4">Uncharacterized protein</fullName>
    </submittedName>
</protein>
<evidence type="ECO:0000313" key="3">
    <source>
        <dbReference type="Proteomes" id="UP000279833"/>
    </source>
</evidence>
<name>A0A183JL12_9TREM</name>
<dbReference type="WBParaSite" id="SCUD_0000339301-mRNA-1">
    <property type="protein sequence ID" value="SCUD_0000339301-mRNA-1"/>
    <property type="gene ID" value="SCUD_0000339301"/>
</dbReference>
<evidence type="ECO:0000313" key="4">
    <source>
        <dbReference type="WBParaSite" id="SCUD_0000339301-mRNA-1"/>
    </source>
</evidence>